<dbReference type="Gene3D" id="2.60.40.150">
    <property type="entry name" value="C2 domain"/>
    <property type="match status" value="1"/>
</dbReference>
<dbReference type="InterPro" id="IPR000008">
    <property type="entry name" value="C2_dom"/>
</dbReference>
<evidence type="ECO:0000256" key="4">
    <source>
        <dbReference type="ARBA" id="ARBA00023136"/>
    </source>
</evidence>
<comment type="subcellular location">
    <subcellularLocation>
        <location evidence="1">Membrane</location>
        <topology evidence="1">Single-pass membrane protein</topology>
    </subcellularLocation>
</comment>
<dbReference type="Gene3D" id="2.30.29.30">
    <property type="entry name" value="Pleckstrin-homology domain (PH domain)/Phosphotyrosine-binding domain (PTB)"/>
    <property type="match status" value="1"/>
</dbReference>
<dbReference type="InterPro" id="IPR044511">
    <property type="entry name" value="At1g03370/At5g50170-like"/>
</dbReference>
<feature type="domain" description="C2" evidence="5">
    <location>
        <begin position="1"/>
        <end position="109"/>
    </location>
</feature>
<comment type="caution">
    <text evidence="7">The sequence shown here is derived from an EMBL/GenBank/DDBJ whole genome shotgun (WGS) entry which is preliminary data.</text>
</comment>
<feature type="domain" description="VASt" evidence="6">
    <location>
        <begin position="810"/>
        <end position="983"/>
    </location>
</feature>
<evidence type="ECO:0000313" key="8">
    <source>
        <dbReference type="Proteomes" id="UP000317650"/>
    </source>
</evidence>
<name>A0A4S8IRK6_MUSBA</name>
<dbReference type="PANTHER" id="PTHR46296:SF7">
    <property type="entry name" value="C2 DOMAIN-CONTAINING PROTEIN"/>
    <property type="match status" value="1"/>
</dbReference>
<dbReference type="Proteomes" id="UP000317650">
    <property type="component" value="Chromosome 6"/>
</dbReference>
<dbReference type="Pfam" id="PF16016">
    <property type="entry name" value="VASt"/>
    <property type="match status" value="2"/>
</dbReference>
<dbReference type="PROSITE" id="PS51778">
    <property type="entry name" value="VAST"/>
    <property type="match status" value="2"/>
</dbReference>
<evidence type="ECO:0000313" key="7">
    <source>
        <dbReference type="EMBL" id="THU51245.1"/>
    </source>
</evidence>
<feature type="domain" description="VASt" evidence="6">
    <location>
        <begin position="255"/>
        <end position="428"/>
    </location>
</feature>
<dbReference type="SUPFAM" id="SSF49562">
    <property type="entry name" value="C2 domain (Calcium/lipid-binding domain, CaLB)"/>
    <property type="match status" value="1"/>
</dbReference>
<dbReference type="SMART" id="SM00568">
    <property type="entry name" value="GRAM"/>
    <property type="match status" value="2"/>
</dbReference>
<accession>A0A4S8IRK6</accession>
<dbReference type="PANTHER" id="PTHR46296">
    <property type="entry name" value="BNAA05G37250D PROTEIN"/>
    <property type="match status" value="1"/>
</dbReference>
<evidence type="ECO:0008006" key="9">
    <source>
        <dbReference type="Google" id="ProtNLM"/>
    </source>
</evidence>
<evidence type="ECO:0000256" key="1">
    <source>
        <dbReference type="ARBA" id="ARBA00004167"/>
    </source>
</evidence>
<protein>
    <recommendedName>
        <fullName evidence="9">C2 domain-containing protein</fullName>
    </recommendedName>
</protein>
<organism evidence="7 8">
    <name type="scientific">Musa balbisiana</name>
    <name type="common">Banana</name>
    <dbReference type="NCBI Taxonomy" id="52838"/>
    <lineage>
        <taxon>Eukaryota</taxon>
        <taxon>Viridiplantae</taxon>
        <taxon>Streptophyta</taxon>
        <taxon>Embryophyta</taxon>
        <taxon>Tracheophyta</taxon>
        <taxon>Spermatophyta</taxon>
        <taxon>Magnoliopsida</taxon>
        <taxon>Liliopsida</taxon>
        <taxon>Zingiberales</taxon>
        <taxon>Musaceae</taxon>
        <taxon>Musa</taxon>
    </lineage>
</organism>
<proteinExistence type="predicted"/>
<evidence type="ECO:0000256" key="3">
    <source>
        <dbReference type="ARBA" id="ARBA00022989"/>
    </source>
</evidence>
<dbReference type="AlphaFoldDB" id="A0A4S8IRK6"/>
<dbReference type="InterPro" id="IPR031968">
    <property type="entry name" value="VASt"/>
</dbReference>
<dbReference type="InterPro" id="IPR035892">
    <property type="entry name" value="C2_domain_sf"/>
</dbReference>
<evidence type="ECO:0000259" key="5">
    <source>
        <dbReference type="PROSITE" id="PS50004"/>
    </source>
</evidence>
<reference evidence="7 8" key="1">
    <citation type="journal article" date="2019" name="Nat. Plants">
        <title>Genome sequencing of Musa balbisiana reveals subgenome evolution and function divergence in polyploid bananas.</title>
        <authorList>
            <person name="Yao X."/>
        </authorList>
    </citation>
    <scope>NUCLEOTIDE SEQUENCE [LARGE SCALE GENOMIC DNA]</scope>
    <source>
        <strain evidence="8">cv. DH-PKW</strain>
        <tissue evidence="7">Leaves</tissue>
    </source>
</reference>
<dbReference type="Pfam" id="PF02893">
    <property type="entry name" value="GRAM"/>
    <property type="match status" value="2"/>
</dbReference>
<evidence type="ECO:0000259" key="6">
    <source>
        <dbReference type="PROSITE" id="PS51778"/>
    </source>
</evidence>
<sequence>MRLFVHVAEARGLAWPPSRAASPSGVYAKIKAGKHKSRTRAVTGTPDPVWNEEFAFWMGEEEEEEEGTVGLKLSVFREGGGGRAAELLGRVRVYVEEEAEAKPPTWFSLQPRRHRGAKSKTKDCGEILLTVSLHGRNCNHNVISSSPHSSFCDGAGDPQPKLPPVVLTNIPSSTESDNMMNIEHGQIEAHSAATEGDKSRKSFLSGSQNYGSLELSDTLPGIEGAEDAKSLDGAFEDAMEIMQTRDQIDIPENLQGGILLEQTYMIEPKHLNSLLYKPNSQFRRDLAQQQGSLDYEEKPWKWRCQDNPCLSRFVSYTKPATKLVKAVKATEEQVYLKADGKKFAVLNRVCTPNVPYGNCFQVLLLYKITPGPDLSSGETSSCLSISWDINFHQSTVMKSMIEATARQGLKESYESFAELLSHHIKPLSSKEHLLAPLQQDHRSNWKLFMQYFCNPTVCSTILMVLYVFCHILLSEPQKIQGLEFDAMQEPPSVLDVQVFSFEGPFDRELCLGHAEINFLRHTREELADMWISLEGRLARSSRSKLHLRIFVGSTGGAETIREYLQKMEKEVGKKGKVYLSARVFGFYANFFGYKTKFFFLWEDIEDIHVLSPSLTTVGSPALVVTLRSGRGLDARRGAKPTYGNLVCRYRFLSLQKTTSLLIDIYLSANTLSFVLQGKVYLSARVFGFYANFFGYKTKFFFLWEDIEDIHVLSPSLTTVGSPALVVTLRSGRGLDARRGAKTLDEEGRLKFQFQSFASFEKASRTIMALWGSKSRAGEQHAKVEEDQVDQVLCCDKRGNSDSILSSEDFDLSKAYSLELPLDVDVLMEVFDGGCVEKKIMAKVGCLNYRVTRWEATKLDCYQRSVDYKLNSHMCVFGGEVCSTQRKNRTVDGYGWMVDEAMTIHNVPLEDHFRVRSNSCSARLLMFESRPDVFSASKCDVWIGVEWIKSTKLQKRITRNVCEKLAERWKEILELVEKEASPSLVG</sequence>
<dbReference type="CDD" id="cd00030">
    <property type="entry name" value="C2"/>
    <property type="match status" value="1"/>
</dbReference>
<keyword evidence="4" id="KW-0472">Membrane</keyword>
<keyword evidence="2" id="KW-0812">Transmembrane</keyword>
<gene>
    <name evidence="7" type="ORF">C4D60_Mb06t28950</name>
</gene>
<dbReference type="EMBL" id="PYDT01000009">
    <property type="protein sequence ID" value="THU51245.1"/>
    <property type="molecule type" value="Genomic_DNA"/>
</dbReference>
<dbReference type="GO" id="GO:0016020">
    <property type="term" value="C:membrane"/>
    <property type="evidence" value="ECO:0007669"/>
    <property type="project" value="UniProtKB-SubCell"/>
</dbReference>
<dbReference type="PROSITE" id="PS50004">
    <property type="entry name" value="C2"/>
    <property type="match status" value="1"/>
</dbReference>
<dbReference type="InterPro" id="IPR004182">
    <property type="entry name" value="GRAM"/>
</dbReference>
<keyword evidence="8" id="KW-1185">Reference proteome</keyword>
<evidence type="ECO:0000256" key="2">
    <source>
        <dbReference type="ARBA" id="ARBA00022692"/>
    </source>
</evidence>
<dbReference type="Pfam" id="PF00168">
    <property type="entry name" value="C2"/>
    <property type="match status" value="1"/>
</dbReference>
<dbReference type="STRING" id="52838.A0A4S8IRK6"/>
<dbReference type="InterPro" id="IPR011993">
    <property type="entry name" value="PH-like_dom_sf"/>
</dbReference>
<keyword evidence="3" id="KW-1133">Transmembrane helix</keyword>
<dbReference type="SMART" id="SM00239">
    <property type="entry name" value="C2"/>
    <property type="match status" value="1"/>
</dbReference>